<evidence type="ECO:0000313" key="6">
    <source>
        <dbReference type="Proteomes" id="UP000242864"/>
    </source>
</evidence>
<feature type="domain" description="ABC transporter" evidence="4">
    <location>
        <begin position="2"/>
        <end position="225"/>
    </location>
</feature>
<sequence length="233" mass="25805">MIKLEHVTVQYKETLALNDVSLTIGAHEVVGIVGESGSGKSTLAHVMLGERTGQSGTVTTTFQSALPILQHASHAFNPKMTLASALNEALSHHQAHQQQIVDYRDDLMATMGLSHALLQRYPSALSGGQLQRFNVIRTLMLQPELLICDEITAHLDVIAADRLAEQLKRHAERTQCAMVVISHDITFLQKWVSRMVVLHQGQIVDEFPIEALFDSARVPYTKSLLSLYESNET</sequence>
<dbReference type="InterPro" id="IPR003593">
    <property type="entry name" value="AAA+_ATPase"/>
</dbReference>
<accession>A0AAC9RTS5</accession>
<dbReference type="InterPro" id="IPR003439">
    <property type="entry name" value="ABC_transporter-like_ATP-bd"/>
</dbReference>
<dbReference type="AlphaFoldDB" id="A0AAC9RTS5"/>
<protein>
    <submittedName>
        <fullName evidence="5">Peptide ABC transporter ATP-binding protein</fullName>
    </submittedName>
</protein>
<dbReference type="EMBL" id="CP020773">
    <property type="protein sequence ID" value="ARJ50645.1"/>
    <property type="molecule type" value="Genomic_DNA"/>
</dbReference>
<dbReference type="GO" id="GO:0016887">
    <property type="term" value="F:ATP hydrolysis activity"/>
    <property type="evidence" value="ECO:0007669"/>
    <property type="project" value="InterPro"/>
</dbReference>
<dbReference type="Proteomes" id="UP000242864">
    <property type="component" value="Chromosome"/>
</dbReference>
<gene>
    <name evidence="5" type="ORF">B5P37_04590</name>
</gene>
<dbReference type="PROSITE" id="PS00211">
    <property type="entry name" value="ABC_TRANSPORTER_1"/>
    <property type="match status" value="1"/>
</dbReference>
<dbReference type="Gene3D" id="3.40.50.300">
    <property type="entry name" value="P-loop containing nucleotide triphosphate hydrolases"/>
    <property type="match status" value="1"/>
</dbReference>
<evidence type="ECO:0000256" key="3">
    <source>
        <dbReference type="ARBA" id="ARBA00022840"/>
    </source>
</evidence>
<evidence type="ECO:0000259" key="4">
    <source>
        <dbReference type="PROSITE" id="PS50893"/>
    </source>
</evidence>
<evidence type="ECO:0000256" key="2">
    <source>
        <dbReference type="ARBA" id="ARBA00022741"/>
    </source>
</evidence>
<reference evidence="5 6" key="1">
    <citation type="submission" date="2017-04" db="EMBL/GenBank/DDBJ databases">
        <authorList>
            <person name="Veseli I.A."/>
            <person name="Tang C."/>
            <person name="Pombert J.-F."/>
        </authorList>
    </citation>
    <scope>NUCLEOTIDE SEQUENCE [LARGE SCALE GENOMIC DNA]</scope>
    <source>
        <strain evidence="5 6">ATCC 700373</strain>
    </source>
</reference>
<evidence type="ECO:0000313" key="5">
    <source>
        <dbReference type="EMBL" id="ARJ50645.1"/>
    </source>
</evidence>
<keyword evidence="1" id="KW-0813">Transport</keyword>
<name>A0AAC9RTS5_9STAP</name>
<keyword evidence="2" id="KW-0547">Nucleotide-binding</keyword>
<dbReference type="SUPFAM" id="SSF52540">
    <property type="entry name" value="P-loop containing nucleoside triphosphate hydrolases"/>
    <property type="match status" value="1"/>
</dbReference>
<dbReference type="InterPro" id="IPR050319">
    <property type="entry name" value="ABC_transp_ATP-bind"/>
</dbReference>
<dbReference type="Pfam" id="PF00005">
    <property type="entry name" value="ABC_tran"/>
    <property type="match status" value="1"/>
</dbReference>
<evidence type="ECO:0000256" key="1">
    <source>
        <dbReference type="ARBA" id="ARBA00022448"/>
    </source>
</evidence>
<dbReference type="PANTHER" id="PTHR43776">
    <property type="entry name" value="TRANSPORT ATP-BINDING PROTEIN"/>
    <property type="match status" value="1"/>
</dbReference>
<dbReference type="GO" id="GO:0005524">
    <property type="term" value="F:ATP binding"/>
    <property type="evidence" value="ECO:0007669"/>
    <property type="project" value="UniProtKB-KW"/>
</dbReference>
<dbReference type="GO" id="GO:0055085">
    <property type="term" value="P:transmembrane transport"/>
    <property type="evidence" value="ECO:0007669"/>
    <property type="project" value="UniProtKB-ARBA"/>
</dbReference>
<dbReference type="RefSeq" id="WP_085237123.1">
    <property type="nucleotide sequence ID" value="NZ_CP020773.1"/>
</dbReference>
<organism evidence="5 6">
    <name type="scientific">Staphylococcus lutrae</name>
    <dbReference type="NCBI Taxonomy" id="155085"/>
    <lineage>
        <taxon>Bacteria</taxon>
        <taxon>Bacillati</taxon>
        <taxon>Bacillota</taxon>
        <taxon>Bacilli</taxon>
        <taxon>Bacillales</taxon>
        <taxon>Staphylococcaceae</taxon>
        <taxon>Staphylococcus</taxon>
    </lineage>
</organism>
<dbReference type="InterPro" id="IPR027417">
    <property type="entry name" value="P-loop_NTPase"/>
</dbReference>
<dbReference type="PROSITE" id="PS50893">
    <property type="entry name" value="ABC_TRANSPORTER_2"/>
    <property type="match status" value="1"/>
</dbReference>
<keyword evidence="3 5" id="KW-0067">ATP-binding</keyword>
<proteinExistence type="predicted"/>
<keyword evidence="6" id="KW-1185">Reference proteome</keyword>
<dbReference type="SMART" id="SM00382">
    <property type="entry name" value="AAA"/>
    <property type="match status" value="1"/>
</dbReference>
<dbReference type="KEGG" id="slz:B5P37_04590"/>
<dbReference type="InterPro" id="IPR017871">
    <property type="entry name" value="ABC_transporter-like_CS"/>
</dbReference>